<dbReference type="Proteomes" id="UP000249082">
    <property type="component" value="Unassembled WGS sequence"/>
</dbReference>
<sequence>MLACAAICVPGAVMADPAPFELTGPDLRIEVTRGQVTLPIAQVPSLAEGDKLSIHAALPDDQGLKFLLTSAFLRGATNPPPKDWIQTASTWKQKEKDKALSLTVPKGARQLVLLMVPETGGAEGVLEDAVRGKPGEFVRASQDLNQASLDHSRLAAFMAAIQAQDNSGPEYLRTLAPVLARSLSIKLNDECLSKVVEMQASCLLENRESLVLSDVHSSSLADTLTGTPTDLALQLSATREAGGGYYSAYIGVARDIARIFGAFNNPQFNYLPTLSLRKDAQMSLLLNAAPSFQKPKSVMVTALPAVEADIPPQLRSTARGPVCIARPGAVLGVEGAPLVYSTDFAHDVKVKLTNGSGQTMDVPVVPRADRGGYMIGPEELPSAFAGSLRAQLHGSWGFAPFTGPDFLLQRPDGNAWKVVGDGDALVAGRDNTVTLEGAAPSCVEDVLLRQGSGAPRPLEWKVQDGQRLAFTVPKAAANPGEMRVELRYQGAKGPETVTLRARAEASRVDGFEIHAGDRQGVLTGQRLDQVRSLTLGETEYLPEGLTRADAVDRLRLAVKVKEGADPAAIVPPEQGASAKAVVRLADGRTVTLPVEVGAPRPQAALLGRTIYPGPVAPGTRALELGSGELLPDNGELVFSVKAAPGARFDTRDMIEVARADPGADSPVAVRLSAGKGLTLESQQVLVARLKTADLPAGAFGPLRFRLVGGDLTGDWTPLITLARLPRIENVSCKPESGAGGGPDLPCTLSGRDLFLIDAVAAEASFAQPAKVPPGYTGSSLGVPRPVGGKLHLRLRDAPDSPVVLPVS</sequence>
<evidence type="ECO:0000313" key="2">
    <source>
        <dbReference type="Proteomes" id="UP000249082"/>
    </source>
</evidence>
<proteinExistence type="predicted"/>
<name>A0A2W5NBS0_9SPHN</name>
<dbReference type="EMBL" id="QFPX01000031">
    <property type="protein sequence ID" value="PZQ50966.1"/>
    <property type="molecule type" value="Genomic_DNA"/>
</dbReference>
<accession>A0A2W5NBS0</accession>
<dbReference type="AlphaFoldDB" id="A0A2W5NBS0"/>
<evidence type="ECO:0000313" key="1">
    <source>
        <dbReference type="EMBL" id="PZQ50966.1"/>
    </source>
</evidence>
<reference evidence="1 2" key="1">
    <citation type="submission" date="2017-08" db="EMBL/GenBank/DDBJ databases">
        <title>Infants hospitalized years apart are colonized by the same room-sourced microbial strains.</title>
        <authorList>
            <person name="Brooks B."/>
            <person name="Olm M.R."/>
            <person name="Firek B.A."/>
            <person name="Baker R."/>
            <person name="Thomas B.C."/>
            <person name="Morowitz M.J."/>
            <person name="Banfield J.F."/>
        </authorList>
    </citation>
    <scope>NUCLEOTIDE SEQUENCE [LARGE SCALE GENOMIC DNA]</scope>
    <source>
        <strain evidence="1">S2_005_002_R2_33</strain>
    </source>
</reference>
<gene>
    <name evidence="1" type="ORF">DI555_21945</name>
</gene>
<protein>
    <submittedName>
        <fullName evidence="1">Uncharacterized protein</fullName>
    </submittedName>
</protein>
<comment type="caution">
    <text evidence="1">The sequence shown here is derived from an EMBL/GenBank/DDBJ whole genome shotgun (WGS) entry which is preliminary data.</text>
</comment>
<organism evidence="1 2">
    <name type="scientific">Novosphingobium pentaromativorans</name>
    <dbReference type="NCBI Taxonomy" id="205844"/>
    <lineage>
        <taxon>Bacteria</taxon>
        <taxon>Pseudomonadati</taxon>
        <taxon>Pseudomonadota</taxon>
        <taxon>Alphaproteobacteria</taxon>
        <taxon>Sphingomonadales</taxon>
        <taxon>Sphingomonadaceae</taxon>
        <taxon>Novosphingobium</taxon>
    </lineage>
</organism>